<sequence length="89" mass="10224">MNTLKGTVSHLKVIKLSDYPLVYFKLDDHHCLIAKHSLNFLADVEDGMQITVVGQFNVRKQFVAAKYAVLGKTRIMIDIEKYQQTHFIS</sequence>
<name>A0ABV0ES02_9ENTE</name>
<comment type="caution">
    <text evidence="1">The sequence shown here is derived from an EMBL/GenBank/DDBJ whole genome shotgun (WGS) entry which is preliminary data.</text>
</comment>
<organism evidence="1 2">
    <name type="scientific">Candidatus Enterococcus ferrettii</name>
    <dbReference type="NCBI Taxonomy" id="2815324"/>
    <lineage>
        <taxon>Bacteria</taxon>
        <taxon>Bacillati</taxon>
        <taxon>Bacillota</taxon>
        <taxon>Bacilli</taxon>
        <taxon>Lactobacillales</taxon>
        <taxon>Enterococcaceae</taxon>
        <taxon>Enterococcus</taxon>
    </lineage>
</organism>
<dbReference type="RefSeq" id="WP_207702756.1">
    <property type="nucleotide sequence ID" value="NZ_JAFREL020000003.1"/>
</dbReference>
<gene>
    <name evidence="1" type="ORF">JZO67_003404</name>
</gene>
<dbReference type="EMBL" id="JAFREL020000003">
    <property type="protein sequence ID" value="MEO1771424.1"/>
    <property type="molecule type" value="Genomic_DNA"/>
</dbReference>
<protein>
    <submittedName>
        <fullName evidence="1">Uncharacterized protein</fullName>
    </submittedName>
</protein>
<evidence type="ECO:0000313" key="2">
    <source>
        <dbReference type="Proteomes" id="UP000664357"/>
    </source>
</evidence>
<proteinExistence type="predicted"/>
<reference evidence="1 2" key="1">
    <citation type="submission" date="2021-03" db="EMBL/GenBank/DDBJ databases">
        <authorList>
            <person name="Gilmore M.S."/>
            <person name="Schwartzman J."/>
            <person name="Van Tyne D."/>
            <person name="Martin M."/>
            <person name="Earl A.M."/>
            <person name="Manson A.L."/>
            <person name="Straub T."/>
            <person name="Salamzade R."/>
            <person name="Saavedra J."/>
            <person name="Lebreton F."/>
            <person name="Prichula J."/>
            <person name="Schaufler K."/>
            <person name="Gaca A."/>
            <person name="Sgardioli B."/>
            <person name="Wagenaar J."/>
            <person name="Strong T."/>
        </authorList>
    </citation>
    <scope>NUCLEOTIDE SEQUENCE [LARGE SCALE GENOMIC DNA]</scope>
    <source>
        <strain evidence="1 2">665A</strain>
    </source>
</reference>
<dbReference type="Proteomes" id="UP000664357">
    <property type="component" value="Unassembled WGS sequence"/>
</dbReference>
<reference evidence="1 2" key="2">
    <citation type="submission" date="2024-02" db="EMBL/GenBank/DDBJ databases">
        <title>The Genome Sequence of Enterococcus sp. DIV0159.</title>
        <authorList>
            <person name="Earl A."/>
            <person name="Manson A."/>
            <person name="Gilmore M."/>
            <person name="Sanders J."/>
            <person name="Shea T."/>
            <person name="Howe W."/>
            <person name="Livny J."/>
            <person name="Cuomo C."/>
            <person name="Neafsey D."/>
            <person name="Birren B."/>
        </authorList>
    </citation>
    <scope>NUCLEOTIDE SEQUENCE [LARGE SCALE GENOMIC DNA]</scope>
    <source>
        <strain evidence="1 2">665A</strain>
    </source>
</reference>
<evidence type="ECO:0000313" key="1">
    <source>
        <dbReference type="EMBL" id="MEO1771424.1"/>
    </source>
</evidence>
<keyword evidence="2" id="KW-1185">Reference proteome</keyword>
<accession>A0ABV0ES02</accession>